<dbReference type="RefSeq" id="WP_038658154.1">
    <property type="nucleotide sequence ID" value="NZ_CP009571.1"/>
</dbReference>
<organism evidence="1 2">
    <name type="scientific">Sphingomonas taxi</name>
    <dbReference type="NCBI Taxonomy" id="1549858"/>
    <lineage>
        <taxon>Bacteria</taxon>
        <taxon>Pseudomonadati</taxon>
        <taxon>Pseudomonadota</taxon>
        <taxon>Alphaproteobacteria</taxon>
        <taxon>Sphingomonadales</taxon>
        <taxon>Sphingomonadaceae</taxon>
        <taxon>Sphingomonas</taxon>
    </lineage>
</organism>
<sequence length="80" mass="8435">MSANEPDLYGDLAATAPVAPPVSARRPAGRREEIRAAIDELRCGAPILSVGIGRLARVIGGSKAHLQHERDAPLSRVLVT</sequence>
<proteinExistence type="predicted"/>
<evidence type="ECO:0000313" key="2">
    <source>
        <dbReference type="Proteomes" id="UP000033200"/>
    </source>
</evidence>
<dbReference type="KEGG" id="stax:MC45_00195"/>
<name>A0A097EC28_9SPHN</name>
<dbReference type="HOGENOM" id="CLU_2587956_0_0_5"/>
<accession>A0A097EC28</accession>
<dbReference type="STRING" id="1549858.MC45_00195"/>
<dbReference type="EMBL" id="CP009571">
    <property type="protein sequence ID" value="AIT05125.1"/>
    <property type="molecule type" value="Genomic_DNA"/>
</dbReference>
<dbReference type="AlphaFoldDB" id="A0A097EC28"/>
<protein>
    <submittedName>
        <fullName evidence="1">Uncharacterized protein</fullName>
    </submittedName>
</protein>
<keyword evidence="2" id="KW-1185">Reference proteome</keyword>
<gene>
    <name evidence="1" type="ORF">MC45_00195</name>
</gene>
<reference evidence="1 2" key="1">
    <citation type="submission" date="2014-09" db="EMBL/GenBank/DDBJ databases">
        <title>Using Illumina technology Improving SMRT sequencing Genome Assembly by RASTools.</title>
        <authorList>
            <person name="Zhou Y."/>
            <person name="Ma T."/>
            <person name="Liu T."/>
        </authorList>
    </citation>
    <scope>NUCLEOTIDE SEQUENCE [LARGE SCALE GENOMIC DNA]</scope>
    <source>
        <strain evidence="1 2">ATCC 55669</strain>
    </source>
</reference>
<dbReference type="Proteomes" id="UP000033200">
    <property type="component" value="Chromosome"/>
</dbReference>
<evidence type="ECO:0000313" key="1">
    <source>
        <dbReference type="EMBL" id="AIT05125.1"/>
    </source>
</evidence>